<accession>A0A9J6G8B9</accession>
<sequence length="146" mass="16846">MWKVLGIEATSTNIRSRIKHPKDPSRFLHFVSDFPHLIKCLRNNLMEHDFETPDGLVSLDIIREALAKDGSSVTLRVMHGIRERHVKPDNFEKMRVNYAYQLFGNQVLRGLPFFKEELKPGWGSIEPTIGFFERKIVLLTGISLAK</sequence>
<dbReference type="Proteomes" id="UP000821853">
    <property type="component" value="Chromosome 3"/>
</dbReference>
<protein>
    <recommendedName>
        <fullName evidence="1">Transposable element P transposase-like GTP-binding insertion domain-containing protein</fullName>
    </recommendedName>
</protein>
<dbReference type="OMA" id="GNCIEAT"/>
<evidence type="ECO:0000313" key="3">
    <source>
        <dbReference type="Proteomes" id="UP000821853"/>
    </source>
</evidence>
<name>A0A9J6G8B9_HAELO</name>
<proteinExistence type="predicted"/>
<comment type="caution">
    <text evidence="2">The sequence shown here is derived from an EMBL/GenBank/DDBJ whole genome shotgun (WGS) entry which is preliminary data.</text>
</comment>
<evidence type="ECO:0000313" key="2">
    <source>
        <dbReference type="EMBL" id="KAH9371403.1"/>
    </source>
</evidence>
<reference evidence="2 3" key="1">
    <citation type="journal article" date="2020" name="Cell">
        <title>Large-Scale Comparative Analyses of Tick Genomes Elucidate Their Genetic Diversity and Vector Capacities.</title>
        <authorList>
            <consortium name="Tick Genome and Microbiome Consortium (TIGMIC)"/>
            <person name="Jia N."/>
            <person name="Wang J."/>
            <person name="Shi W."/>
            <person name="Du L."/>
            <person name="Sun Y."/>
            <person name="Zhan W."/>
            <person name="Jiang J.F."/>
            <person name="Wang Q."/>
            <person name="Zhang B."/>
            <person name="Ji P."/>
            <person name="Bell-Sakyi L."/>
            <person name="Cui X.M."/>
            <person name="Yuan T.T."/>
            <person name="Jiang B.G."/>
            <person name="Yang W.F."/>
            <person name="Lam T.T."/>
            <person name="Chang Q.C."/>
            <person name="Ding S.J."/>
            <person name="Wang X.J."/>
            <person name="Zhu J.G."/>
            <person name="Ruan X.D."/>
            <person name="Zhao L."/>
            <person name="Wei J.T."/>
            <person name="Ye R.Z."/>
            <person name="Que T.C."/>
            <person name="Du C.H."/>
            <person name="Zhou Y.H."/>
            <person name="Cheng J.X."/>
            <person name="Dai P.F."/>
            <person name="Guo W.B."/>
            <person name="Han X.H."/>
            <person name="Huang E.J."/>
            <person name="Li L.F."/>
            <person name="Wei W."/>
            <person name="Gao Y.C."/>
            <person name="Liu J.Z."/>
            <person name="Shao H.Z."/>
            <person name="Wang X."/>
            <person name="Wang C.C."/>
            <person name="Yang T.C."/>
            <person name="Huo Q.B."/>
            <person name="Li W."/>
            <person name="Chen H.Y."/>
            <person name="Chen S.E."/>
            <person name="Zhou L.G."/>
            <person name="Ni X.B."/>
            <person name="Tian J.H."/>
            <person name="Sheng Y."/>
            <person name="Liu T."/>
            <person name="Pan Y.S."/>
            <person name="Xia L.Y."/>
            <person name="Li J."/>
            <person name="Zhao F."/>
            <person name="Cao W.C."/>
        </authorList>
    </citation>
    <scope>NUCLEOTIDE SEQUENCE [LARGE SCALE GENOMIC DNA]</scope>
    <source>
        <strain evidence="2">HaeL-2018</strain>
    </source>
</reference>
<gene>
    <name evidence="2" type="ORF">HPB48_022269</name>
</gene>
<evidence type="ECO:0000259" key="1">
    <source>
        <dbReference type="Pfam" id="PF21788"/>
    </source>
</evidence>
<dbReference type="Pfam" id="PF21788">
    <property type="entry name" value="TNP-like_GBD"/>
    <property type="match status" value="1"/>
</dbReference>
<feature type="domain" description="Transposable element P transposase-like GTP-binding insertion" evidence="1">
    <location>
        <begin position="36"/>
        <end position="133"/>
    </location>
</feature>
<organism evidence="2 3">
    <name type="scientific">Haemaphysalis longicornis</name>
    <name type="common">Bush tick</name>
    <dbReference type="NCBI Taxonomy" id="44386"/>
    <lineage>
        <taxon>Eukaryota</taxon>
        <taxon>Metazoa</taxon>
        <taxon>Ecdysozoa</taxon>
        <taxon>Arthropoda</taxon>
        <taxon>Chelicerata</taxon>
        <taxon>Arachnida</taxon>
        <taxon>Acari</taxon>
        <taxon>Parasitiformes</taxon>
        <taxon>Ixodida</taxon>
        <taxon>Ixodoidea</taxon>
        <taxon>Ixodidae</taxon>
        <taxon>Haemaphysalinae</taxon>
        <taxon>Haemaphysalis</taxon>
    </lineage>
</organism>
<dbReference type="OrthoDB" id="6506087at2759"/>
<dbReference type="VEuPathDB" id="VectorBase:HLOH_049731"/>
<dbReference type="EMBL" id="JABSTR010000005">
    <property type="protein sequence ID" value="KAH9371403.1"/>
    <property type="molecule type" value="Genomic_DNA"/>
</dbReference>
<dbReference type="AlphaFoldDB" id="A0A9J6G8B9"/>
<keyword evidence="3" id="KW-1185">Reference proteome</keyword>
<dbReference type="InterPro" id="IPR048366">
    <property type="entry name" value="TNP-like_GBD"/>
</dbReference>